<keyword evidence="3" id="KW-0812">Transmembrane</keyword>
<dbReference type="Pfam" id="PF04884">
    <property type="entry name" value="UVB_sens_prot"/>
    <property type="match status" value="1"/>
</dbReference>
<dbReference type="GO" id="GO:0016020">
    <property type="term" value="C:membrane"/>
    <property type="evidence" value="ECO:0007669"/>
    <property type="project" value="UniProtKB-SubCell"/>
</dbReference>
<gene>
    <name evidence="8" type="ORF">BD410DRAFT_767544</name>
</gene>
<dbReference type="OrthoDB" id="364779at2759"/>
<keyword evidence="5" id="KW-0472">Membrane</keyword>
<dbReference type="InterPro" id="IPR006968">
    <property type="entry name" value="RUS_fam"/>
</dbReference>
<evidence type="ECO:0000313" key="9">
    <source>
        <dbReference type="Proteomes" id="UP000294933"/>
    </source>
</evidence>
<evidence type="ECO:0000256" key="6">
    <source>
        <dbReference type="SAM" id="MobiDB-lite"/>
    </source>
</evidence>
<dbReference type="PANTHER" id="PTHR12770">
    <property type="entry name" value="RUS1 FAMILY PROTEIN C16ORF58"/>
    <property type="match status" value="1"/>
</dbReference>
<evidence type="ECO:0000256" key="4">
    <source>
        <dbReference type="ARBA" id="ARBA00022989"/>
    </source>
</evidence>
<protein>
    <submittedName>
        <fullName evidence="8">DUF647-domain-containing protein</fullName>
    </submittedName>
</protein>
<dbReference type="AlphaFoldDB" id="A0A4Y7QAB1"/>
<evidence type="ECO:0000256" key="1">
    <source>
        <dbReference type="ARBA" id="ARBA00004370"/>
    </source>
</evidence>
<name>A0A4Y7QAB1_9AGAM</name>
<feature type="domain" description="Protein root UVB sensitive/RUS" evidence="7">
    <location>
        <begin position="47"/>
        <end position="282"/>
    </location>
</feature>
<comment type="similarity">
    <text evidence="2">Belongs to the RUS1 family.</text>
</comment>
<dbReference type="Proteomes" id="UP000294933">
    <property type="component" value="Unassembled WGS sequence"/>
</dbReference>
<reference evidence="8 9" key="1">
    <citation type="submission" date="2018-06" db="EMBL/GenBank/DDBJ databases">
        <title>A transcriptomic atlas of mushroom development highlights an independent origin of complex multicellularity.</title>
        <authorList>
            <consortium name="DOE Joint Genome Institute"/>
            <person name="Krizsan K."/>
            <person name="Almasi E."/>
            <person name="Merenyi Z."/>
            <person name="Sahu N."/>
            <person name="Viragh M."/>
            <person name="Koszo T."/>
            <person name="Mondo S."/>
            <person name="Kiss B."/>
            <person name="Balint B."/>
            <person name="Kues U."/>
            <person name="Barry K."/>
            <person name="Hegedus J.C."/>
            <person name="Henrissat B."/>
            <person name="Johnson J."/>
            <person name="Lipzen A."/>
            <person name="Ohm R."/>
            <person name="Nagy I."/>
            <person name="Pangilinan J."/>
            <person name="Yan J."/>
            <person name="Xiong Y."/>
            <person name="Grigoriev I.V."/>
            <person name="Hibbett D.S."/>
            <person name="Nagy L.G."/>
        </authorList>
    </citation>
    <scope>NUCLEOTIDE SEQUENCE [LARGE SCALE GENOMIC DNA]</scope>
    <source>
        <strain evidence="8 9">SZMC22713</strain>
    </source>
</reference>
<evidence type="ECO:0000256" key="2">
    <source>
        <dbReference type="ARBA" id="ARBA00007558"/>
    </source>
</evidence>
<accession>A0A4Y7QAB1</accession>
<dbReference type="VEuPathDB" id="FungiDB:BD410DRAFT_767544"/>
<sequence length="466" mass="51395">MIYKIIEKDEAGNLIHCYRSDNPPPNEKSARRAGTSKLSARNDASRSSNKIRALAEVFLPSGYPASVTPDYMNYQIYDSLQAFSSSIAGLLSSRAVLEGFGVGDQNASATHAMLLTIVQDATSRLATIVFAWRLGTALEPEAKMYRFAADIFNDTAILLDCLSPALPSNLRIAALCLSGSLRALCGVSAGGAKAALSVHFAKAGNVGELNAKDHSQETVIGLFGMMCGSFVISHITSRSATWTALLVLLAVHLTTNYLAVRSVVMTTLNRQRTNIVYTTYRERRMTLKPSQVARIERIFEYNGAIRNAHSGAFLGKCKIGSSFRMEALASPSPPSKEVAFGDLLTIFADEQYILWHKPPRSFNSPEKVVLYIWCKEEATPLTHLMAWIHTIEFAERLRSSEKRSHDEPLAEMYRSTLNHVQSIFPVFLKELESAGWTPNVGAFLTNSARTVSFEETEHSPMKDKTL</sequence>
<feature type="region of interest" description="Disordered" evidence="6">
    <location>
        <begin position="16"/>
        <end position="45"/>
    </location>
</feature>
<proteinExistence type="inferred from homology"/>
<evidence type="ECO:0000256" key="3">
    <source>
        <dbReference type="ARBA" id="ARBA00022692"/>
    </source>
</evidence>
<dbReference type="EMBL" id="ML170167">
    <property type="protein sequence ID" value="TDL24306.1"/>
    <property type="molecule type" value="Genomic_DNA"/>
</dbReference>
<keyword evidence="4" id="KW-1133">Transmembrane helix</keyword>
<evidence type="ECO:0000256" key="5">
    <source>
        <dbReference type="ARBA" id="ARBA00023136"/>
    </source>
</evidence>
<comment type="subcellular location">
    <subcellularLocation>
        <location evidence="1">Membrane</location>
    </subcellularLocation>
</comment>
<dbReference type="PANTHER" id="PTHR12770:SF31">
    <property type="entry name" value="RUS FAMILY MEMBER 1"/>
    <property type="match status" value="1"/>
</dbReference>
<evidence type="ECO:0000313" key="8">
    <source>
        <dbReference type="EMBL" id="TDL24306.1"/>
    </source>
</evidence>
<evidence type="ECO:0000259" key="7">
    <source>
        <dbReference type="Pfam" id="PF04884"/>
    </source>
</evidence>
<organism evidence="8 9">
    <name type="scientific">Rickenella mellea</name>
    <dbReference type="NCBI Taxonomy" id="50990"/>
    <lineage>
        <taxon>Eukaryota</taxon>
        <taxon>Fungi</taxon>
        <taxon>Dikarya</taxon>
        <taxon>Basidiomycota</taxon>
        <taxon>Agaricomycotina</taxon>
        <taxon>Agaricomycetes</taxon>
        <taxon>Hymenochaetales</taxon>
        <taxon>Rickenellaceae</taxon>
        <taxon>Rickenella</taxon>
    </lineage>
</organism>
<dbReference type="InterPro" id="IPR054549">
    <property type="entry name" value="UVB_sens_RUS_dom"/>
</dbReference>
<keyword evidence="9" id="KW-1185">Reference proteome</keyword>